<evidence type="ECO:0000256" key="9">
    <source>
        <dbReference type="SAM" id="MobiDB-lite"/>
    </source>
</evidence>
<dbReference type="InterPro" id="IPR020003">
    <property type="entry name" value="ATPase_a/bsu_AS"/>
</dbReference>
<protein>
    <submittedName>
        <fullName evidence="11">Flagellum-specific ATP synthase FliI</fullName>
    </submittedName>
</protein>
<dbReference type="SUPFAM" id="SSF52540">
    <property type="entry name" value="P-loop containing nucleoside triphosphate hydrolases"/>
    <property type="match status" value="1"/>
</dbReference>
<evidence type="ECO:0000259" key="10">
    <source>
        <dbReference type="SMART" id="SM00382"/>
    </source>
</evidence>
<proteinExistence type="predicted"/>
<feature type="region of interest" description="Disordered" evidence="9">
    <location>
        <begin position="437"/>
        <end position="457"/>
    </location>
</feature>
<feature type="domain" description="AAA+ ATPase" evidence="10">
    <location>
        <begin position="155"/>
        <end position="336"/>
    </location>
</feature>
<evidence type="ECO:0000256" key="1">
    <source>
        <dbReference type="ARBA" id="ARBA00004496"/>
    </source>
</evidence>
<dbReference type="InterPro" id="IPR003593">
    <property type="entry name" value="AAA+_ATPase"/>
</dbReference>
<dbReference type="PROSITE" id="PS00152">
    <property type="entry name" value="ATPASE_ALPHA_BETA"/>
    <property type="match status" value="1"/>
</dbReference>
<dbReference type="PANTHER" id="PTHR15184">
    <property type="entry name" value="ATP SYNTHASE"/>
    <property type="match status" value="1"/>
</dbReference>
<dbReference type="Proteomes" id="UP001053296">
    <property type="component" value="Chromosome"/>
</dbReference>
<dbReference type="InterPro" id="IPR040627">
    <property type="entry name" value="T3SS_ATPase_C"/>
</dbReference>
<accession>A0ABM7P4S3</accession>
<dbReference type="SMART" id="SM00382">
    <property type="entry name" value="AAA"/>
    <property type="match status" value="1"/>
</dbReference>
<reference evidence="11" key="1">
    <citation type="journal article" date="2022" name="Arch. Microbiol.">
        <title>Pseudodesulfovibrio sediminis sp. nov., a mesophilic and neutrophilic sulfate-reducing bacterium isolated from sediment of a brackish lake.</title>
        <authorList>
            <person name="Takahashi A."/>
            <person name="Kojima H."/>
            <person name="Watanabe M."/>
            <person name="Fukui M."/>
        </authorList>
    </citation>
    <scope>NUCLEOTIDE SEQUENCE</scope>
    <source>
        <strain evidence="11">SF6</strain>
    </source>
</reference>
<organism evidence="11 12">
    <name type="scientific">Pseudodesulfovibrio sediminis</name>
    <dbReference type="NCBI Taxonomy" id="2810563"/>
    <lineage>
        <taxon>Bacteria</taxon>
        <taxon>Pseudomonadati</taxon>
        <taxon>Thermodesulfobacteriota</taxon>
        <taxon>Desulfovibrionia</taxon>
        <taxon>Desulfovibrionales</taxon>
        <taxon>Desulfovibrionaceae</taxon>
    </lineage>
</organism>
<dbReference type="Pfam" id="PF00006">
    <property type="entry name" value="ATP-synt_ab"/>
    <property type="match status" value="1"/>
</dbReference>
<sequence>MSMESRFGLLEELDPCQTFGKVTKVVGLIAEGHGIKAPLGSVCYLMPPGGDPIPAEVVGFKDSACLFMPYSDMRGIGPGSLIQNAATPPHMPVGPEFLGRAVDAFGDPLDGKGPIHSETFVPLHREPPNPLERPRINEPLDVGIRSVNSLLTLGKGQRVGIMAGSGVGKSTTLGMMARYTKADINVIALVGERGREVVEFMERDLGPEGMKRSVLVVATSDKSPLIRMRAAYAATAIAEYFRDEGKDVLLMMDSVTRFAMAGREVGLAAGEPPTRGGYTPSVFAHLPQLLERAGKNMKGSITGIYTVLVDGDDFTEPIADSTRSILDGHIVLTRELADLGHYPAIDVLKSISRLRSDITTNEAQANGRKLLRHMATFKRVEDMVNIGAYQKGANAEVDKAISMVGPINTFLRQLVAEQVTLDEAFAAMNALVGEQKKEQPKQAQAAPSPENIGVSMG</sequence>
<dbReference type="EMBL" id="AP024485">
    <property type="protein sequence ID" value="BCS87885.1"/>
    <property type="molecule type" value="Genomic_DNA"/>
</dbReference>
<evidence type="ECO:0000313" key="12">
    <source>
        <dbReference type="Proteomes" id="UP001053296"/>
    </source>
</evidence>
<evidence type="ECO:0000256" key="5">
    <source>
        <dbReference type="ARBA" id="ARBA00022840"/>
    </source>
</evidence>
<keyword evidence="5" id="KW-0067">ATP-binding</keyword>
<evidence type="ECO:0000256" key="4">
    <source>
        <dbReference type="ARBA" id="ARBA00022741"/>
    </source>
</evidence>
<dbReference type="PANTHER" id="PTHR15184:SF9">
    <property type="entry name" value="SPI-1 TYPE 3 SECRETION SYSTEM ATPASE"/>
    <property type="match status" value="1"/>
</dbReference>
<evidence type="ECO:0000256" key="2">
    <source>
        <dbReference type="ARBA" id="ARBA00022448"/>
    </source>
</evidence>
<dbReference type="CDD" id="cd18117">
    <property type="entry name" value="ATP-synt_flagellum-secretory_path_III_N"/>
    <property type="match status" value="1"/>
</dbReference>
<evidence type="ECO:0000256" key="6">
    <source>
        <dbReference type="ARBA" id="ARBA00022927"/>
    </source>
</evidence>
<dbReference type="InterPro" id="IPR005714">
    <property type="entry name" value="ATPase_T3SS_FliI/YscN"/>
</dbReference>
<keyword evidence="2" id="KW-0813">Transport</keyword>
<gene>
    <name evidence="11" type="primary">fliI</name>
    <name evidence="11" type="ORF">PSDVSF_11270</name>
</gene>
<comment type="catalytic activity">
    <reaction evidence="8">
        <text>ATP + H2O + cellular proteinSide 1 = ADP + phosphate + cellular proteinSide 2.</text>
        <dbReference type="EC" id="7.4.2.8"/>
    </reaction>
</comment>
<keyword evidence="7" id="KW-1278">Translocase</keyword>
<feature type="compositionally biased region" description="Low complexity" evidence="9">
    <location>
        <begin position="441"/>
        <end position="450"/>
    </location>
</feature>
<dbReference type="InterPro" id="IPR027417">
    <property type="entry name" value="P-loop_NTPase"/>
</dbReference>
<dbReference type="InterPro" id="IPR000194">
    <property type="entry name" value="ATPase_F1/V1/A1_a/bsu_nucl-bd"/>
</dbReference>
<dbReference type="Gene3D" id="3.40.50.12240">
    <property type="match status" value="1"/>
</dbReference>
<evidence type="ECO:0000256" key="8">
    <source>
        <dbReference type="ARBA" id="ARBA00034006"/>
    </source>
</evidence>
<dbReference type="CDD" id="cd01136">
    <property type="entry name" value="ATPase_flagellum-secretory_path_III"/>
    <property type="match status" value="1"/>
</dbReference>
<comment type="subcellular location">
    <subcellularLocation>
        <location evidence="1">Cytoplasm</location>
    </subcellularLocation>
</comment>
<evidence type="ECO:0000256" key="3">
    <source>
        <dbReference type="ARBA" id="ARBA00022490"/>
    </source>
</evidence>
<dbReference type="RefSeq" id="WP_229594736.1">
    <property type="nucleotide sequence ID" value="NZ_AP024485.1"/>
</dbReference>
<keyword evidence="12" id="KW-1185">Reference proteome</keyword>
<name>A0ABM7P4S3_9BACT</name>
<dbReference type="InterPro" id="IPR050053">
    <property type="entry name" value="ATPase_alpha/beta_chains"/>
</dbReference>
<evidence type="ECO:0000256" key="7">
    <source>
        <dbReference type="ARBA" id="ARBA00022967"/>
    </source>
</evidence>
<dbReference type="NCBIfam" id="TIGR01026">
    <property type="entry name" value="fliI_yscN"/>
    <property type="match status" value="1"/>
</dbReference>
<keyword evidence="6" id="KW-0653">Protein transport</keyword>
<dbReference type="Pfam" id="PF18269">
    <property type="entry name" value="T3SS_ATPase_C"/>
    <property type="match status" value="1"/>
</dbReference>
<keyword evidence="3" id="KW-0963">Cytoplasm</keyword>
<evidence type="ECO:0000313" key="11">
    <source>
        <dbReference type="EMBL" id="BCS87885.1"/>
    </source>
</evidence>
<keyword evidence="4" id="KW-0547">Nucleotide-binding</keyword>